<dbReference type="InterPro" id="IPR013341">
    <property type="entry name" value="Mandelate_racemase_N_dom"/>
</dbReference>
<dbReference type="Gene3D" id="3.20.20.120">
    <property type="entry name" value="Enolase-like C-terminal domain"/>
    <property type="match status" value="1"/>
</dbReference>
<feature type="binding site" evidence="6">
    <location>
        <position position="212"/>
    </location>
    <ligand>
        <name>Mg(2+)</name>
        <dbReference type="ChEBI" id="CHEBI:18420"/>
    </ligand>
</feature>
<dbReference type="InterPro" id="IPR036849">
    <property type="entry name" value="Enolase-like_C_sf"/>
</dbReference>
<evidence type="ECO:0000256" key="2">
    <source>
        <dbReference type="ARBA" id="ARBA00022723"/>
    </source>
</evidence>
<organism evidence="9 10">
    <name type="scientific">Gemmatirosa kalamazoonensis</name>
    <dbReference type="NCBI Taxonomy" id="861299"/>
    <lineage>
        <taxon>Bacteria</taxon>
        <taxon>Pseudomonadati</taxon>
        <taxon>Gemmatimonadota</taxon>
        <taxon>Gemmatimonadia</taxon>
        <taxon>Gemmatimonadales</taxon>
        <taxon>Gemmatimonadaceae</taxon>
        <taxon>Gemmatirosa</taxon>
    </lineage>
</organism>
<dbReference type="EC" id="5.1.1.-" evidence="7"/>
<feature type="active site" description="Proton acceptor; specific for (R)-substrate epimerization" evidence="5">
    <location>
        <position position="157"/>
    </location>
</feature>
<evidence type="ECO:0000256" key="4">
    <source>
        <dbReference type="ARBA" id="ARBA00023235"/>
    </source>
</evidence>
<dbReference type="InParanoid" id="W0RHW0"/>
<keyword evidence="4 7" id="KW-0413">Isomerase</keyword>
<name>W0RHW0_9BACT</name>
<dbReference type="Gene3D" id="3.30.390.10">
    <property type="entry name" value="Enolase-like, N-terminal domain"/>
    <property type="match status" value="1"/>
</dbReference>
<keyword evidence="2 6" id="KW-0479">Metal-binding</keyword>
<comment type="cofactor">
    <cofactor evidence="6 7">
        <name>Mg(2+)</name>
        <dbReference type="ChEBI" id="CHEBI:18420"/>
    </cofactor>
    <text evidence="6 7">Binds 1 Mg(2+) ion per subunit.</text>
</comment>
<dbReference type="Pfam" id="PF13378">
    <property type="entry name" value="MR_MLE_C"/>
    <property type="match status" value="1"/>
</dbReference>
<dbReference type="Pfam" id="PF02746">
    <property type="entry name" value="MR_MLE_N"/>
    <property type="match status" value="1"/>
</dbReference>
<dbReference type="GO" id="GO:0009063">
    <property type="term" value="P:amino acid catabolic process"/>
    <property type="evidence" value="ECO:0007669"/>
    <property type="project" value="InterPro"/>
</dbReference>
<dbReference type="SUPFAM" id="SSF51604">
    <property type="entry name" value="Enolase C-terminal domain-like"/>
    <property type="match status" value="1"/>
</dbReference>
<evidence type="ECO:0000259" key="8">
    <source>
        <dbReference type="SMART" id="SM00922"/>
    </source>
</evidence>
<evidence type="ECO:0000256" key="6">
    <source>
        <dbReference type="PIRSR" id="PIRSR634603-3"/>
    </source>
</evidence>
<evidence type="ECO:0000256" key="3">
    <source>
        <dbReference type="ARBA" id="ARBA00022842"/>
    </source>
</evidence>
<evidence type="ECO:0000256" key="1">
    <source>
        <dbReference type="ARBA" id="ARBA00008031"/>
    </source>
</evidence>
<evidence type="ECO:0000256" key="5">
    <source>
        <dbReference type="PIRSR" id="PIRSR634603-1"/>
    </source>
</evidence>
<dbReference type="PROSITE" id="PS00909">
    <property type="entry name" value="MR_MLE_2"/>
    <property type="match status" value="1"/>
</dbReference>
<dbReference type="RefSeq" id="WP_025411831.1">
    <property type="nucleotide sequence ID" value="NZ_CP007128.1"/>
</dbReference>
<comment type="similarity">
    <text evidence="1 7">Belongs to the mandelate racemase/muconate lactonizing enzyme family.</text>
</comment>
<dbReference type="InterPro" id="IPR034603">
    <property type="entry name" value="Dipeptide_epimerase"/>
</dbReference>
<dbReference type="InterPro" id="IPR013342">
    <property type="entry name" value="Mandelate_racemase_C"/>
</dbReference>
<dbReference type="PATRIC" id="fig|861299.3.peg.2875"/>
<dbReference type="HOGENOM" id="CLU_030273_4_3_0"/>
<dbReference type="Proteomes" id="UP000019151">
    <property type="component" value="Chromosome"/>
</dbReference>
<gene>
    <name evidence="9" type="ORF">J421_2824</name>
</gene>
<evidence type="ECO:0000313" key="9">
    <source>
        <dbReference type="EMBL" id="AHG90361.1"/>
    </source>
</evidence>
<dbReference type="SMART" id="SM00922">
    <property type="entry name" value="MR_MLE"/>
    <property type="match status" value="1"/>
</dbReference>
<dbReference type="SFLD" id="SFLDF00010">
    <property type="entry name" value="dipeptide_epimerase"/>
    <property type="match status" value="1"/>
</dbReference>
<dbReference type="PANTHER" id="PTHR48080:SF3">
    <property type="entry name" value="ENOLASE SUPERFAMILY MEMBER DDB_G0284701"/>
    <property type="match status" value="1"/>
</dbReference>
<accession>W0RHW0</accession>
<dbReference type="OrthoDB" id="9775391at2"/>
<dbReference type="SFLD" id="SFLDF00009">
    <property type="entry name" value="o-succinylbenzoate_synthase"/>
    <property type="match status" value="1"/>
</dbReference>
<dbReference type="InterPro" id="IPR034593">
    <property type="entry name" value="DgoD-like"/>
</dbReference>
<feature type="domain" description="Mandelate racemase/muconate lactonizing enzyme C-terminal" evidence="8">
    <location>
        <begin position="137"/>
        <end position="233"/>
    </location>
</feature>
<feature type="binding site" evidence="6">
    <location>
        <position position="237"/>
    </location>
    <ligand>
        <name>Mg(2+)</name>
        <dbReference type="ChEBI" id="CHEBI:18420"/>
    </ligand>
</feature>
<dbReference type="EMBL" id="CP007128">
    <property type="protein sequence ID" value="AHG90361.1"/>
    <property type="molecule type" value="Genomic_DNA"/>
</dbReference>
<proteinExistence type="inferred from homology"/>
<dbReference type="CDD" id="cd03319">
    <property type="entry name" value="L-Ala-DL-Glu_epimerase"/>
    <property type="match status" value="1"/>
</dbReference>
<sequence>MELFHEIVTVRTKHTFTISRGGASEWKTVAVRVRDADGAEGLGEAAPNRFYGENPESVVAALARFRPVLADLDPWHLEEAEARMNATIRFNAAAKSGVSAALHDLAAKRLGVPLYRMWGLDPARAPQSSFTIAIAPDDATLRARVEEASAYPVLKIKLGSAEGIARDQQIIRLVREAAPHALLRVDANAAWTPKHALLMIELLADLGVQFVEQPLPAHDIPGMRFVRERSPLPIVADESCVVSTDIPPLVGAVDGINIKLAKCGGLREALRMIATARSHGLLVMCGCMIETSLGITAAAHLSPLLDYADLDGAALLADDPYVGATIDGGQIAIPDRPGLGVARR</sequence>
<feature type="binding site" evidence="6">
    <location>
        <position position="186"/>
    </location>
    <ligand>
        <name>Mg(2+)</name>
        <dbReference type="ChEBI" id="CHEBI:18420"/>
    </ligand>
</feature>
<dbReference type="SUPFAM" id="SSF54826">
    <property type="entry name" value="Enolase N-terminal domain-like"/>
    <property type="match status" value="1"/>
</dbReference>
<dbReference type="InterPro" id="IPR029017">
    <property type="entry name" value="Enolase-like_N"/>
</dbReference>
<dbReference type="AlphaFoldDB" id="W0RHW0"/>
<reference evidence="9 10" key="1">
    <citation type="journal article" date="2014" name="Genome Announc.">
        <title>Genome Sequence and Methylome of Soil Bacterium Gemmatirosa kalamazoonensis KBS708T, a Member of the Rarely Cultivated Gemmatimonadetes Phylum.</title>
        <authorList>
            <person name="Debruyn J.M."/>
            <person name="Radosevich M."/>
            <person name="Wommack K.E."/>
            <person name="Polson S.W."/>
            <person name="Hauser L.J."/>
            <person name="Fawaz M.N."/>
            <person name="Korlach J."/>
            <person name="Tsai Y.C."/>
        </authorList>
    </citation>
    <scope>NUCLEOTIDE SEQUENCE [LARGE SCALE GENOMIC DNA]</scope>
    <source>
        <strain evidence="9 10">KBS708</strain>
    </source>
</reference>
<dbReference type="eggNOG" id="COG4948">
    <property type="taxonomic scope" value="Bacteria"/>
</dbReference>
<dbReference type="InterPro" id="IPR029065">
    <property type="entry name" value="Enolase_C-like"/>
</dbReference>
<evidence type="ECO:0000256" key="7">
    <source>
        <dbReference type="RuleBase" id="RU366006"/>
    </source>
</evidence>
<dbReference type="GO" id="GO:0016855">
    <property type="term" value="F:racemase and epimerase activity, acting on amino acids and derivatives"/>
    <property type="evidence" value="ECO:0007669"/>
    <property type="project" value="UniProtKB-UniRule"/>
</dbReference>
<protein>
    <recommendedName>
        <fullName evidence="7">Dipeptide epimerase</fullName>
        <ecNumber evidence="7">5.1.1.-</ecNumber>
    </recommendedName>
</protein>
<evidence type="ECO:0000313" key="10">
    <source>
        <dbReference type="Proteomes" id="UP000019151"/>
    </source>
</evidence>
<keyword evidence="10" id="KW-1185">Reference proteome</keyword>
<dbReference type="GO" id="GO:0046872">
    <property type="term" value="F:metal ion binding"/>
    <property type="evidence" value="ECO:0007669"/>
    <property type="project" value="UniProtKB-KW"/>
</dbReference>
<dbReference type="SFLD" id="SFLDG00180">
    <property type="entry name" value="muconate_cycloisomerase"/>
    <property type="match status" value="1"/>
</dbReference>
<dbReference type="InterPro" id="IPR018110">
    <property type="entry name" value="Mandel_Rmase/mucon_lact_enz_CS"/>
</dbReference>
<dbReference type="SFLD" id="SFLDS00001">
    <property type="entry name" value="Enolase"/>
    <property type="match status" value="1"/>
</dbReference>
<feature type="active site" description="Proton acceptor; specific for (S)-substrate epimerization" evidence="5">
    <location>
        <position position="259"/>
    </location>
</feature>
<dbReference type="STRING" id="861299.J421_2824"/>
<dbReference type="KEGG" id="gba:J421_2824"/>
<dbReference type="FunCoup" id="W0RHW0">
    <property type="interactions" value="180"/>
</dbReference>
<keyword evidence="3 6" id="KW-0460">Magnesium</keyword>
<dbReference type="PANTHER" id="PTHR48080">
    <property type="entry name" value="D-GALACTONATE DEHYDRATASE-RELATED"/>
    <property type="match status" value="1"/>
</dbReference>